<dbReference type="InterPro" id="IPR053772">
    <property type="entry name" value="At1g61320/At1g61330-like"/>
</dbReference>
<dbReference type="Gene3D" id="1.20.1280.50">
    <property type="match status" value="1"/>
</dbReference>
<dbReference type="CDD" id="cd22160">
    <property type="entry name" value="F-box_AtFBL13-like"/>
    <property type="match status" value="1"/>
</dbReference>
<dbReference type="InterPro" id="IPR036047">
    <property type="entry name" value="F-box-like_dom_sf"/>
</dbReference>
<keyword evidence="3" id="KW-1185">Reference proteome</keyword>
<dbReference type="PANTHER" id="PTHR34145:SF68">
    <property type="entry name" value="FBD DOMAIN-CONTAINING PROTEIN"/>
    <property type="match status" value="1"/>
</dbReference>
<dbReference type="SUPFAM" id="SSF81383">
    <property type="entry name" value="F-box domain"/>
    <property type="match status" value="1"/>
</dbReference>
<sequence length="372" mass="43001">MGAQDLSNLMRKRLRPALSHAQRTGDYNLEDRISQLPDEILVSILSLLTYSEAAATSVLSSRWRYLWASVSRLDFDATKKLDKIGDMKSRRMERRKFVEWVHQVLQLHTCATIDEFKVCCGLDKAFQFVIDEWLKFAREKRIKRLELDLSGAGRMPVSRVLHYTFPVRISDQSRELSLKNLCTFVGFKPLKDLCLNAVDVSGEVLQYFLSYCPVLERLCVTDSECLERIGPHVFPELTKLKQLTLQLQVWRDDSLLRVTSLIKASPYLQRFVLKFMWGSPSRIRRKVRRAIRCPHQYLKEVELAGYCRRTSYLGLAVYFIDNAAALEKIIIDPRKQTYDGHPLVTCGLIGARGRIKRQLKAKVPRGVKLVIH</sequence>
<dbReference type="Proteomes" id="UP001415857">
    <property type="component" value="Unassembled WGS sequence"/>
</dbReference>
<protein>
    <recommendedName>
        <fullName evidence="1">F-box domain-containing protein</fullName>
    </recommendedName>
</protein>
<accession>A0AAP0RHK8</accession>
<gene>
    <name evidence="2" type="ORF">L1049_027619</name>
</gene>
<organism evidence="2 3">
    <name type="scientific">Liquidambar formosana</name>
    <name type="common">Formosan gum</name>
    <dbReference type="NCBI Taxonomy" id="63359"/>
    <lineage>
        <taxon>Eukaryota</taxon>
        <taxon>Viridiplantae</taxon>
        <taxon>Streptophyta</taxon>
        <taxon>Embryophyta</taxon>
        <taxon>Tracheophyta</taxon>
        <taxon>Spermatophyta</taxon>
        <taxon>Magnoliopsida</taxon>
        <taxon>eudicotyledons</taxon>
        <taxon>Gunneridae</taxon>
        <taxon>Pentapetalae</taxon>
        <taxon>Saxifragales</taxon>
        <taxon>Altingiaceae</taxon>
        <taxon>Liquidambar</taxon>
    </lineage>
</organism>
<dbReference type="InterPro" id="IPR053781">
    <property type="entry name" value="F-box_AtFBL13-like"/>
</dbReference>
<dbReference type="SUPFAM" id="SSF52047">
    <property type="entry name" value="RNI-like"/>
    <property type="match status" value="1"/>
</dbReference>
<dbReference type="Pfam" id="PF00646">
    <property type="entry name" value="F-box"/>
    <property type="match status" value="1"/>
</dbReference>
<evidence type="ECO:0000313" key="3">
    <source>
        <dbReference type="Proteomes" id="UP001415857"/>
    </source>
</evidence>
<dbReference type="EMBL" id="JBBPBK010000009">
    <property type="protein sequence ID" value="KAK9278061.1"/>
    <property type="molecule type" value="Genomic_DNA"/>
</dbReference>
<dbReference type="AlphaFoldDB" id="A0AAP0RHK8"/>
<dbReference type="Gene3D" id="3.80.10.10">
    <property type="entry name" value="Ribonuclease Inhibitor"/>
    <property type="match status" value="1"/>
</dbReference>
<evidence type="ECO:0000313" key="2">
    <source>
        <dbReference type="EMBL" id="KAK9278061.1"/>
    </source>
</evidence>
<feature type="domain" description="F-box" evidence="1">
    <location>
        <begin position="30"/>
        <end position="66"/>
    </location>
</feature>
<evidence type="ECO:0000259" key="1">
    <source>
        <dbReference type="PROSITE" id="PS50181"/>
    </source>
</evidence>
<dbReference type="InterPro" id="IPR055411">
    <property type="entry name" value="LRR_FXL15/At3g58940/PEG3-like"/>
</dbReference>
<dbReference type="Pfam" id="PF23622">
    <property type="entry name" value="LRR_At1g61320_AtMIF1"/>
    <property type="match status" value="1"/>
</dbReference>
<reference evidence="2 3" key="1">
    <citation type="journal article" date="2024" name="Plant J.">
        <title>Genome sequences and population genomics reveal climatic adaptation and genomic divergence between two closely related sweetgum species.</title>
        <authorList>
            <person name="Xu W.Q."/>
            <person name="Ren C.Q."/>
            <person name="Zhang X.Y."/>
            <person name="Comes H.P."/>
            <person name="Liu X.H."/>
            <person name="Li Y.G."/>
            <person name="Kettle C.J."/>
            <person name="Jalonen R."/>
            <person name="Gaisberger H."/>
            <person name="Ma Y.Z."/>
            <person name="Qiu Y.X."/>
        </authorList>
    </citation>
    <scope>NUCLEOTIDE SEQUENCE [LARGE SCALE GENOMIC DNA]</scope>
    <source>
        <strain evidence="2">Hangzhou</strain>
    </source>
</reference>
<dbReference type="PROSITE" id="PS50181">
    <property type="entry name" value="FBOX"/>
    <property type="match status" value="1"/>
</dbReference>
<name>A0AAP0RHK8_LIQFO</name>
<proteinExistence type="predicted"/>
<dbReference type="Pfam" id="PF24758">
    <property type="entry name" value="LRR_At5g56370"/>
    <property type="match status" value="1"/>
</dbReference>
<dbReference type="InterPro" id="IPR001810">
    <property type="entry name" value="F-box_dom"/>
</dbReference>
<dbReference type="InterPro" id="IPR032675">
    <property type="entry name" value="LRR_dom_sf"/>
</dbReference>
<dbReference type="PANTHER" id="PTHR34145">
    <property type="entry name" value="OS02G0105600 PROTEIN"/>
    <property type="match status" value="1"/>
</dbReference>
<comment type="caution">
    <text evidence="2">The sequence shown here is derived from an EMBL/GenBank/DDBJ whole genome shotgun (WGS) entry which is preliminary data.</text>
</comment>
<dbReference type="InterPro" id="IPR055357">
    <property type="entry name" value="LRR_At1g61320_AtMIF1"/>
</dbReference>